<dbReference type="InterPro" id="IPR055870">
    <property type="entry name" value="DUF7447"/>
</dbReference>
<feature type="non-terminal residue" evidence="1">
    <location>
        <position position="288"/>
    </location>
</feature>
<proteinExistence type="predicted"/>
<reference evidence="1" key="1">
    <citation type="journal article" date="2015" name="Nature">
        <title>Complex archaea that bridge the gap between prokaryotes and eukaryotes.</title>
        <authorList>
            <person name="Spang A."/>
            <person name="Saw J.H."/>
            <person name="Jorgensen S.L."/>
            <person name="Zaremba-Niedzwiedzka K."/>
            <person name="Martijn J."/>
            <person name="Lind A.E."/>
            <person name="van Eijk R."/>
            <person name="Schleper C."/>
            <person name="Guy L."/>
            <person name="Ettema T.J."/>
        </authorList>
    </citation>
    <scope>NUCLEOTIDE SEQUENCE</scope>
</reference>
<comment type="caution">
    <text evidence="1">The sequence shown here is derived from an EMBL/GenBank/DDBJ whole genome shotgun (WGS) entry which is preliminary data.</text>
</comment>
<dbReference type="AlphaFoldDB" id="A0A0F9DK58"/>
<dbReference type="EMBL" id="LAZR01041278">
    <property type="protein sequence ID" value="KKL12388.1"/>
    <property type="molecule type" value="Genomic_DNA"/>
</dbReference>
<accession>A0A0F9DK58</accession>
<protein>
    <submittedName>
        <fullName evidence="1">Uncharacterized protein</fullName>
    </submittedName>
</protein>
<dbReference type="Pfam" id="PF24239">
    <property type="entry name" value="DUF7447"/>
    <property type="match status" value="1"/>
</dbReference>
<name>A0A0F9DK58_9ZZZZ</name>
<sequence>MKCFNSILEIEQHNKAIGHHWFDADSLRYFSSRINDELFGQDADGWRGNVFITSERDGFEHDRRYTVRQITTTGFIRNVGGFQAYSSLSSAKSAARRYVKTPRYLLGDHDEPDGTDFPDLHRPEWLDFPEPEPIDLNITVRALFAAYIACTEYGNDHDLDGYVPQPYDENVIAYGGQDYLVLDDTEADARAEESLQDLWNDCYASTIPDHLEHYIDEKGWIEDAINNDGRGHTLNSYDGNEFEIKATFPTFRGWLVKALSDSESYATNWETLAPHDEKPDVIDLDTLT</sequence>
<gene>
    <name evidence="1" type="ORF">LCGC14_2536270</name>
</gene>
<organism evidence="1">
    <name type="scientific">marine sediment metagenome</name>
    <dbReference type="NCBI Taxonomy" id="412755"/>
    <lineage>
        <taxon>unclassified sequences</taxon>
        <taxon>metagenomes</taxon>
        <taxon>ecological metagenomes</taxon>
    </lineage>
</organism>
<evidence type="ECO:0000313" key="1">
    <source>
        <dbReference type="EMBL" id="KKL12388.1"/>
    </source>
</evidence>